<evidence type="ECO:0000256" key="1">
    <source>
        <dbReference type="SAM" id="Phobius"/>
    </source>
</evidence>
<evidence type="ECO:0000313" key="3">
    <source>
        <dbReference type="Proteomes" id="UP001153076"/>
    </source>
</evidence>
<dbReference type="AlphaFoldDB" id="A0A9Q1KT22"/>
<gene>
    <name evidence="2" type="ORF">Cgig2_021996</name>
</gene>
<dbReference type="Proteomes" id="UP001153076">
    <property type="component" value="Unassembled WGS sequence"/>
</dbReference>
<keyword evidence="1" id="KW-0472">Membrane</keyword>
<dbReference type="EMBL" id="JAKOGI010000030">
    <property type="protein sequence ID" value="KAJ8448368.1"/>
    <property type="molecule type" value="Genomic_DNA"/>
</dbReference>
<reference evidence="2" key="1">
    <citation type="submission" date="2022-04" db="EMBL/GenBank/DDBJ databases">
        <title>Carnegiea gigantea Genome sequencing and assembly v2.</title>
        <authorList>
            <person name="Copetti D."/>
            <person name="Sanderson M.J."/>
            <person name="Burquez A."/>
            <person name="Wojciechowski M.F."/>
        </authorList>
    </citation>
    <scope>NUCLEOTIDE SEQUENCE</scope>
    <source>
        <strain evidence="2">SGP5-SGP5p</strain>
        <tissue evidence="2">Aerial part</tissue>
    </source>
</reference>
<keyword evidence="3" id="KW-1185">Reference proteome</keyword>
<accession>A0A9Q1KT22</accession>
<name>A0A9Q1KT22_9CARY</name>
<evidence type="ECO:0000313" key="2">
    <source>
        <dbReference type="EMBL" id="KAJ8448368.1"/>
    </source>
</evidence>
<feature type="transmembrane region" description="Helical" evidence="1">
    <location>
        <begin position="83"/>
        <end position="103"/>
    </location>
</feature>
<comment type="caution">
    <text evidence="2">The sequence shown here is derived from an EMBL/GenBank/DDBJ whole genome shotgun (WGS) entry which is preliminary data.</text>
</comment>
<sequence length="164" mass="18780">MSADYVFDDLFEYSCCDFHRYWGYSGSSVLFMKNGIRVWVYEDTDPPPSVALLVLSVGPLPWQVRLHGRVHFYSTMIGFKGNLHVWCLSIVMLVCLFPVPHHFRGSQGRKKLRITDESLDLELTAQTTILCANVLAVRVELWIKYVRLACGYGLRATRIASSSW</sequence>
<protein>
    <submittedName>
        <fullName evidence="2">Uncharacterized protein</fullName>
    </submittedName>
</protein>
<proteinExistence type="predicted"/>
<keyword evidence="1" id="KW-0812">Transmembrane</keyword>
<organism evidence="2 3">
    <name type="scientific">Carnegiea gigantea</name>
    <dbReference type="NCBI Taxonomy" id="171969"/>
    <lineage>
        <taxon>Eukaryota</taxon>
        <taxon>Viridiplantae</taxon>
        <taxon>Streptophyta</taxon>
        <taxon>Embryophyta</taxon>
        <taxon>Tracheophyta</taxon>
        <taxon>Spermatophyta</taxon>
        <taxon>Magnoliopsida</taxon>
        <taxon>eudicotyledons</taxon>
        <taxon>Gunneridae</taxon>
        <taxon>Pentapetalae</taxon>
        <taxon>Caryophyllales</taxon>
        <taxon>Cactineae</taxon>
        <taxon>Cactaceae</taxon>
        <taxon>Cactoideae</taxon>
        <taxon>Echinocereeae</taxon>
        <taxon>Carnegiea</taxon>
    </lineage>
</organism>
<keyword evidence="1" id="KW-1133">Transmembrane helix</keyword>